<dbReference type="PATRIC" id="fig|665952.3.peg.498"/>
<dbReference type="GeneID" id="87581629"/>
<dbReference type="Pfam" id="PF17340">
    <property type="entry name" value="DUF5370"/>
    <property type="match status" value="1"/>
</dbReference>
<comment type="caution">
    <text evidence="1">The sequence shown here is derived from an EMBL/GenBank/DDBJ whole genome shotgun (WGS) entry which is preliminary data.</text>
</comment>
<dbReference type="AlphaFoldDB" id="G9QHU2"/>
<reference evidence="1 2" key="1">
    <citation type="submission" date="2011-09" db="EMBL/GenBank/DDBJ databases">
        <title>The Genome Sequence of Bacillus smithii 7_3_47FAA.</title>
        <authorList>
            <consortium name="The Broad Institute Genome Sequencing Platform"/>
            <person name="Earl A."/>
            <person name="Ward D."/>
            <person name="Feldgarden M."/>
            <person name="Gevers D."/>
            <person name="Daigneault M."/>
            <person name="Strauss J."/>
            <person name="Allen-Vercoe E."/>
            <person name="Young S.K."/>
            <person name="Zeng Q."/>
            <person name="Gargeya S."/>
            <person name="Fitzgerald M."/>
            <person name="Haas B."/>
            <person name="Abouelleil A."/>
            <person name="Alvarado L."/>
            <person name="Arachchi H.M."/>
            <person name="Berlin A."/>
            <person name="Brown A."/>
            <person name="Chapman S.B."/>
            <person name="Chen Z."/>
            <person name="Dunbar C."/>
            <person name="Freedman E."/>
            <person name="Gearin G."/>
            <person name="Goldberg J."/>
            <person name="Griggs A."/>
            <person name="Gujja S."/>
            <person name="Heiman D."/>
            <person name="Howarth C."/>
            <person name="Larson L."/>
            <person name="Lui A."/>
            <person name="MacDonald P.J.P."/>
            <person name="Montmayeur A."/>
            <person name="Murphy C."/>
            <person name="Neiman D."/>
            <person name="Pearson M."/>
            <person name="Priest M."/>
            <person name="Roberts A."/>
            <person name="Saif S."/>
            <person name="Shea T."/>
            <person name="Shenoy N."/>
            <person name="Sisk P."/>
            <person name="Stolte C."/>
            <person name="Sykes S."/>
            <person name="Wortman J."/>
            <person name="Nusbaum C."/>
            <person name="Birren B."/>
        </authorList>
    </citation>
    <scope>NUCLEOTIDE SEQUENCE [LARGE SCALE GENOMIC DNA]</scope>
    <source>
        <strain evidence="1 2">7_3_47FAA</strain>
    </source>
</reference>
<name>G9QHU2_9BACI</name>
<accession>G9QHU2</accession>
<proteinExistence type="predicted"/>
<sequence length="68" mass="7929">MGAIERNGYRFVPEFSVTYQKGAVHVYRNGKYLDEITFDFSGKYPDVDQIEELVEQYCKNNRITPSSN</sequence>
<evidence type="ECO:0008006" key="3">
    <source>
        <dbReference type="Google" id="ProtNLM"/>
    </source>
</evidence>
<protein>
    <recommendedName>
        <fullName evidence="3">YbxH protein</fullName>
    </recommendedName>
</protein>
<dbReference type="RefSeq" id="WP_003352780.1">
    <property type="nucleotide sequence ID" value="NZ_JH414742.1"/>
</dbReference>
<dbReference type="Proteomes" id="UP000011747">
    <property type="component" value="Unassembled WGS sequence"/>
</dbReference>
<evidence type="ECO:0000313" key="2">
    <source>
        <dbReference type="Proteomes" id="UP000011747"/>
    </source>
</evidence>
<evidence type="ECO:0000313" key="1">
    <source>
        <dbReference type="EMBL" id="EHL79289.1"/>
    </source>
</evidence>
<gene>
    <name evidence="1" type="ORF">HMPREF1015_01306</name>
</gene>
<keyword evidence="2" id="KW-1185">Reference proteome</keyword>
<dbReference type="HOGENOM" id="CLU_192142_0_0_9"/>
<organism evidence="1 2">
    <name type="scientific">Bacillus smithii 7_3_47FAA</name>
    <dbReference type="NCBI Taxonomy" id="665952"/>
    <lineage>
        <taxon>Bacteria</taxon>
        <taxon>Bacillati</taxon>
        <taxon>Bacillota</taxon>
        <taxon>Bacilli</taxon>
        <taxon>Bacillales</taxon>
        <taxon>Bacillaceae</taxon>
        <taxon>Bacillus</taxon>
    </lineage>
</organism>
<dbReference type="InterPro" id="IPR035314">
    <property type="entry name" value="DUF5370"/>
</dbReference>
<dbReference type="EMBL" id="ACWF01000020">
    <property type="protein sequence ID" value="EHL79289.1"/>
    <property type="molecule type" value="Genomic_DNA"/>
</dbReference>